<name>A0AAW6TGD7_FAUOS</name>
<organism evidence="4">
    <name type="scientific">Faucicola osloensis</name>
    <name type="common">Moraxella osloensis</name>
    <dbReference type="NCBI Taxonomy" id="34062"/>
    <lineage>
        <taxon>Bacteria</taxon>
        <taxon>Pseudomonadati</taxon>
        <taxon>Pseudomonadota</taxon>
        <taxon>Gammaproteobacteria</taxon>
        <taxon>Moraxellales</taxon>
        <taxon>Moraxellaceae</taxon>
        <taxon>Faucicola</taxon>
    </lineage>
</organism>
<comment type="caution">
    <text evidence="4">The sequence shown here is derived from an EMBL/GenBank/DDBJ whole genome shotgun (WGS) entry which is preliminary data.</text>
</comment>
<evidence type="ECO:0000256" key="1">
    <source>
        <dbReference type="ARBA" id="ARBA00022722"/>
    </source>
</evidence>
<dbReference type="RefSeq" id="WP_147285557.1">
    <property type="nucleotide sequence ID" value="NZ_CP014234.1"/>
</dbReference>
<evidence type="ECO:0000313" key="4">
    <source>
        <dbReference type="EMBL" id="MDI4509902.1"/>
    </source>
</evidence>
<accession>A0AAW6TGD7</accession>
<dbReference type="GO" id="GO:0004519">
    <property type="term" value="F:endonuclease activity"/>
    <property type="evidence" value="ECO:0007669"/>
    <property type="project" value="UniProtKB-KW"/>
</dbReference>
<dbReference type="GO" id="GO:0016787">
    <property type="term" value="F:hydrolase activity"/>
    <property type="evidence" value="ECO:0007669"/>
    <property type="project" value="UniProtKB-KW"/>
</dbReference>
<proteinExistence type="predicted"/>
<keyword evidence="1" id="KW-0540">Nuclease</keyword>
<gene>
    <name evidence="4" type="ORF">E6P75_06740</name>
</gene>
<dbReference type="InterPro" id="IPR037057">
    <property type="entry name" value="DNA_rep_MutH/T2_RE_sf"/>
</dbReference>
<keyword evidence="2" id="KW-0255">Endonuclease</keyword>
<dbReference type="AlphaFoldDB" id="A0AAW6TGD7"/>
<keyword evidence="3" id="KW-0378">Hydrolase</keyword>
<dbReference type="GeneID" id="35778961"/>
<sequence>MILGEKMKLIDVFDKLPALYHKPFSQLKLQEDLTSFTINKGNTGQFLQQLLDMPNNSDLTDFEDGELKTNKADSNGKPRETMFITQISKDFDSLFFNDTVENRLLAKISNLLYLPVCKNSKEPNDWYFLPAYHINCKENHDLFQQFHDDFETIKAKILHDLENSSDKFIHTSNGKYIQIRSKDAKRANGQYNPIFCTTLDRHVSNKNHAFYFKKEFMLDIQNGTIKADKIV</sequence>
<dbReference type="EMBL" id="SSCJ01000005">
    <property type="protein sequence ID" value="MDI4509902.1"/>
    <property type="molecule type" value="Genomic_DNA"/>
</dbReference>
<evidence type="ECO:0000256" key="3">
    <source>
        <dbReference type="ARBA" id="ARBA00022801"/>
    </source>
</evidence>
<dbReference type="GO" id="GO:0003677">
    <property type="term" value="F:DNA binding"/>
    <property type="evidence" value="ECO:0007669"/>
    <property type="project" value="InterPro"/>
</dbReference>
<dbReference type="InterPro" id="IPR011335">
    <property type="entry name" value="Restrct_endonuc-II-like"/>
</dbReference>
<reference evidence="4" key="1">
    <citation type="submission" date="2019-04" db="EMBL/GenBank/DDBJ databases">
        <title>Moraxella osloensis CCUG 73412, isolated from corneal scrapings as causative agent of keratitis.</title>
        <authorList>
            <person name="Connolly G."/>
            <person name="Jaen-Luchoro D."/>
            <person name="Pinyeiro-Iglesias B."/>
            <person name="Curry A."/>
            <person name="Knowles S."/>
            <person name="Moore E.R.B."/>
        </authorList>
    </citation>
    <scope>NUCLEOTIDE SEQUENCE</scope>
    <source>
        <strain evidence="4">CCUG 73412</strain>
    </source>
</reference>
<dbReference type="SUPFAM" id="SSF52980">
    <property type="entry name" value="Restriction endonuclease-like"/>
    <property type="match status" value="1"/>
</dbReference>
<evidence type="ECO:0000256" key="2">
    <source>
        <dbReference type="ARBA" id="ARBA00022759"/>
    </source>
</evidence>
<protein>
    <submittedName>
        <fullName evidence="4">DNA mismatch repair protein MutH</fullName>
    </submittedName>
</protein>
<dbReference type="Gene3D" id="3.40.600.10">
    <property type="entry name" value="DNA mismatch repair MutH/Restriction endonuclease, type II"/>
    <property type="match status" value="1"/>
</dbReference>